<proteinExistence type="predicted"/>
<evidence type="ECO:0000259" key="2">
    <source>
        <dbReference type="PROSITE" id="PS50043"/>
    </source>
</evidence>
<dbReference type="Pfam" id="PF00196">
    <property type="entry name" value="GerE"/>
    <property type="match status" value="1"/>
</dbReference>
<name>A0A2S2CVS3_9PROT</name>
<dbReference type="SUPFAM" id="SSF52172">
    <property type="entry name" value="CheY-like"/>
    <property type="match status" value="1"/>
</dbReference>
<dbReference type="AlphaFoldDB" id="A0A2S2CVS3"/>
<sequence length="235" mass="25562">MQHTLICAAISILLHNTIMDRIAHFLLVHDQPLVTDTLSVLLTNLTGGARISLLSDMPSLLRSSLPERAAVIGELRLLDADPLSMVHQLMDRAPDLRIVLTFSSAPPQLLQALLAAGLYGLIPNDLNGRATRAALSLVLMGERFIPAAILKAGRPGATVPPDAHRNPCGQRLDHALSRREQAILRMASEGLANRMIAGHLTISEKTVKAHLSSAYRKLGIRNRLQAACLLRDDIR</sequence>
<accession>A0A2S2CVS3</accession>
<keyword evidence="1" id="KW-0238">DNA-binding</keyword>
<keyword evidence="4" id="KW-1185">Reference proteome</keyword>
<feature type="domain" description="HTH luxR-type" evidence="2">
    <location>
        <begin position="169"/>
        <end position="234"/>
    </location>
</feature>
<evidence type="ECO:0000313" key="4">
    <source>
        <dbReference type="Proteomes" id="UP000245629"/>
    </source>
</evidence>
<dbReference type="SUPFAM" id="SSF46894">
    <property type="entry name" value="C-terminal effector domain of the bipartite response regulators"/>
    <property type="match status" value="1"/>
</dbReference>
<dbReference type="PANTHER" id="PTHR43214:SF42">
    <property type="entry name" value="TRANSCRIPTIONAL REGULATORY PROTEIN DESR"/>
    <property type="match status" value="1"/>
</dbReference>
<gene>
    <name evidence="3" type="ORF">DEW08_21250</name>
</gene>
<protein>
    <recommendedName>
        <fullName evidence="2">HTH luxR-type domain-containing protein</fullName>
    </recommendedName>
</protein>
<dbReference type="PANTHER" id="PTHR43214">
    <property type="entry name" value="TWO-COMPONENT RESPONSE REGULATOR"/>
    <property type="match status" value="1"/>
</dbReference>
<evidence type="ECO:0000256" key="1">
    <source>
        <dbReference type="ARBA" id="ARBA00023125"/>
    </source>
</evidence>
<dbReference type="Proteomes" id="UP000245629">
    <property type="component" value="Chromosome 4"/>
</dbReference>
<dbReference type="CDD" id="cd06170">
    <property type="entry name" value="LuxR_C_like"/>
    <property type="match status" value="1"/>
</dbReference>
<dbReference type="GO" id="GO:0003677">
    <property type="term" value="F:DNA binding"/>
    <property type="evidence" value="ECO:0007669"/>
    <property type="project" value="UniProtKB-KW"/>
</dbReference>
<evidence type="ECO:0000313" key="3">
    <source>
        <dbReference type="EMBL" id="AWK88624.1"/>
    </source>
</evidence>
<dbReference type="InterPro" id="IPR011006">
    <property type="entry name" value="CheY-like_superfamily"/>
</dbReference>
<dbReference type="GO" id="GO:0006355">
    <property type="term" value="P:regulation of DNA-templated transcription"/>
    <property type="evidence" value="ECO:0007669"/>
    <property type="project" value="InterPro"/>
</dbReference>
<dbReference type="InterPro" id="IPR016032">
    <property type="entry name" value="Sig_transdc_resp-reg_C-effctor"/>
</dbReference>
<dbReference type="Gene3D" id="3.40.50.2300">
    <property type="match status" value="1"/>
</dbReference>
<dbReference type="PRINTS" id="PR00038">
    <property type="entry name" value="HTHLUXR"/>
</dbReference>
<dbReference type="PROSITE" id="PS00622">
    <property type="entry name" value="HTH_LUXR_1"/>
    <property type="match status" value="1"/>
</dbReference>
<dbReference type="SMART" id="SM00421">
    <property type="entry name" value="HTH_LUXR"/>
    <property type="match status" value="1"/>
</dbReference>
<dbReference type="KEGG" id="azz:DEW08_21250"/>
<organism evidence="3 4">
    <name type="scientific">Azospirillum thermophilum</name>
    <dbReference type="NCBI Taxonomy" id="2202148"/>
    <lineage>
        <taxon>Bacteria</taxon>
        <taxon>Pseudomonadati</taxon>
        <taxon>Pseudomonadota</taxon>
        <taxon>Alphaproteobacteria</taxon>
        <taxon>Rhodospirillales</taxon>
        <taxon>Azospirillaceae</taxon>
        <taxon>Azospirillum</taxon>
    </lineage>
</organism>
<reference evidence="4" key="1">
    <citation type="submission" date="2018-05" db="EMBL/GenBank/DDBJ databases">
        <title>Azospirillum thermophila sp. nov., a novel isolated from hot spring.</title>
        <authorList>
            <person name="Zhao Z."/>
        </authorList>
    </citation>
    <scope>NUCLEOTIDE SEQUENCE [LARGE SCALE GENOMIC DNA]</scope>
    <source>
        <strain evidence="4">CFH 70021</strain>
    </source>
</reference>
<dbReference type="OrthoDB" id="9805444at2"/>
<dbReference type="InterPro" id="IPR039420">
    <property type="entry name" value="WalR-like"/>
</dbReference>
<dbReference type="EMBL" id="CP029355">
    <property type="protein sequence ID" value="AWK88624.1"/>
    <property type="molecule type" value="Genomic_DNA"/>
</dbReference>
<dbReference type="InterPro" id="IPR000792">
    <property type="entry name" value="Tscrpt_reg_LuxR_C"/>
</dbReference>
<dbReference type="PROSITE" id="PS50043">
    <property type="entry name" value="HTH_LUXR_2"/>
    <property type="match status" value="1"/>
</dbReference>